<dbReference type="RefSeq" id="WP_093673767.1">
    <property type="nucleotide sequence ID" value="NZ_FOOY01000020.1"/>
</dbReference>
<dbReference type="AlphaFoldDB" id="A0A1I2UEI6"/>
<sequence>MIKRLCEKNEIRIIVCNAFAYDFLNQSLNDLIAAERVTLRKISNDIGYVLQPRSLTPDCDQFKIKYRKFISELPFTVQREEKFLKDHHVDLVIGDIPPAPFKAARAMSIPSVGISNFTWYTAYKDLLPVADLQPVYECYSSMDYFFALAGSSEEAWGRKGNRSFGFFSRNPQDEAVDKIRKALNPTGDKTIVFFGLGMKIDAGNLAAYKLWSSRNCVFLVSSNTNIEGDIIHKIPADDTESQNYIAASDVVISKPGWGTVSEAVSFNKPLILVTRQKMQEDRNTIEYLKTNVGCELVDWESLKEFEVTADVLEKLNKQKQRAGVDSEEVLNVIVEEVCGVLCE</sequence>
<organism evidence="2 3">
    <name type="scientific">Sporolactobacillus nakayamae</name>
    <dbReference type="NCBI Taxonomy" id="269670"/>
    <lineage>
        <taxon>Bacteria</taxon>
        <taxon>Bacillati</taxon>
        <taxon>Bacillota</taxon>
        <taxon>Bacilli</taxon>
        <taxon>Bacillales</taxon>
        <taxon>Sporolactobacillaceae</taxon>
        <taxon>Sporolactobacillus</taxon>
    </lineage>
</organism>
<gene>
    <name evidence="2" type="ORF">SAMN02982927_02674</name>
</gene>
<evidence type="ECO:0000259" key="1">
    <source>
        <dbReference type="Pfam" id="PF04101"/>
    </source>
</evidence>
<dbReference type="InterPro" id="IPR007235">
    <property type="entry name" value="Glyco_trans_28_C"/>
</dbReference>
<evidence type="ECO:0000313" key="2">
    <source>
        <dbReference type="EMBL" id="SFG75584.1"/>
    </source>
</evidence>
<dbReference type="STRING" id="269670.SAMN02982927_02674"/>
<name>A0A1I2UEI6_9BACL</name>
<accession>A0A1I2UEI6</accession>
<dbReference type="EMBL" id="FOOY01000020">
    <property type="protein sequence ID" value="SFG75584.1"/>
    <property type="molecule type" value="Genomic_DNA"/>
</dbReference>
<reference evidence="3" key="1">
    <citation type="submission" date="2016-10" db="EMBL/GenBank/DDBJ databases">
        <authorList>
            <person name="Varghese N."/>
            <person name="Submissions S."/>
        </authorList>
    </citation>
    <scope>NUCLEOTIDE SEQUENCE [LARGE SCALE GENOMIC DNA]</scope>
    <source>
        <strain evidence="3">ATCC 700379</strain>
    </source>
</reference>
<feature type="domain" description="Glycosyl transferase family 28 C-terminal" evidence="1">
    <location>
        <begin position="239"/>
        <end position="323"/>
    </location>
</feature>
<dbReference type="InterPro" id="IPR053205">
    <property type="entry name" value="GHMP_kinase_L-arabinokinase"/>
</dbReference>
<evidence type="ECO:0000313" key="3">
    <source>
        <dbReference type="Proteomes" id="UP000198752"/>
    </source>
</evidence>
<protein>
    <submittedName>
        <fullName evidence="2">UDP-N-acetylglucosamine:LPS N-acetylglucosamine transferase</fullName>
    </submittedName>
</protein>
<dbReference type="SUPFAM" id="SSF53756">
    <property type="entry name" value="UDP-Glycosyltransferase/glycogen phosphorylase"/>
    <property type="match status" value="1"/>
</dbReference>
<dbReference type="Proteomes" id="UP000198752">
    <property type="component" value="Unassembled WGS sequence"/>
</dbReference>
<dbReference type="GO" id="GO:0016758">
    <property type="term" value="F:hexosyltransferase activity"/>
    <property type="evidence" value="ECO:0007669"/>
    <property type="project" value="InterPro"/>
</dbReference>
<dbReference type="PANTHER" id="PTHR38134:SF2">
    <property type="entry name" value="GALACTOKINASE"/>
    <property type="match status" value="1"/>
</dbReference>
<dbReference type="PANTHER" id="PTHR38134">
    <property type="entry name" value="SLR1395 PROTEIN"/>
    <property type="match status" value="1"/>
</dbReference>
<keyword evidence="3" id="KW-1185">Reference proteome</keyword>
<keyword evidence="2" id="KW-0808">Transferase</keyword>
<dbReference type="Gene3D" id="3.40.50.2000">
    <property type="entry name" value="Glycogen Phosphorylase B"/>
    <property type="match status" value="1"/>
</dbReference>
<proteinExistence type="predicted"/>
<dbReference type="Pfam" id="PF04101">
    <property type="entry name" value="Glyco_tran_28_C"/>
    <property type="match status" value="1"/>
</dbReference>